<accession>A0ABT8R1B5</accession>
<protein>
    <submittedName>
        <fullName evidence="1">Uncharacterized protein</fullName>
    </submittedName>
</protein>
<proteinExistence type="predicted"/>
<keyword evidence="2" id="KW-1185">Reference proteome</keyword>
<dbReference type="EMBL" id="JAUKPO010000002">
    <property type="protein sequence ID" value="MDO1445877.1"/>
    <property type="molecule type" value="Genomic_DNA"/>
</dbReference>
<gene>
    <name evidence="1" type="ORF">Q0590_06420</name>
</gene>
<sequence>MATRKAKYLSKDESKGLRTNSIYDINTQVVGDKIAVEVTQANQQAQMHYTSKREFLKDWLVID</sequence>
<name>A0ABT8R1B5_9BACT</name>
<dbReference type="Proteomes" id="UP001168528">
    <property type="component" value="Unassembled WGS sequence"/>
</dbReference>
<dbReference type="RefSeq" id="WP_302036675.1">
    <property type="nucleotide sequence ID" value="NZ_JAUKPO010000002.1"/>
</dbReference>
<reference evidence="1" key="1">
    <citation type="submission" date="2023-07" db="EMBL/GenBank/DDBJ databases">
        <title>The genome sequence of Rhodocytophaga aerolata KACC 12507.</title>
        <authorList>
            <person name="Zhang X."/>
        </authorList>
    </citation>
    <scope>NUCLEOTIDE SEQUENCE</scope>
    <source>
        <strain evidence="1">KACC 12507</strain>
    </source>
</reference>
<organism evidence="1 2">
    <name type="scientific">Rhodocytophaga aerolata</name>
    <dbReference type="NCBI Taxonomy" id="455078"/>
    <lineage>
        <taxon>Bacteria</taxon>
        <taxon>Pseudomonadati</taxon>
        <taxon>Bacteroidota</taxon>
        <taxon>Cytophagia</taxon>
        <taxon>Cytophagales</taxon>
        <taxon>Rhodocytophagaceae</taxon>
        <taxon>Rhodocytophaga</taxon>
    </lineage>
</organism>
<evidence type="ECO:0000313" key="2">
    <source>
        <dbReference type="Proteomes" id="UP001168528"/>
    </source>
</evidence>
<comment type="caution">
    <text evidence="1">The sequence shown here is derived from an EMBL/GenBank/DDBJ whole genome shotgun (WGS) entry which is preliminary data.</text>
</comment>
<evidence type="ECO:0000313" key="1">
    <source>
        <dbReference type="EMBL" id="MDO1445877.1"/>
    </source>
</evidence>